<dbReference type="EMBL" id="CCKQ01010997">
    <property type="protein sequence ID" value="CDW82532.1"/>
    <property type="molecule type" value="Genomic_DNA"/>
</dbReference>
<dbReference type="Proteomes" id="UP000039865">
    <property type="component" value="Unassembled WGS sequence"/>
</dbReference>
<evidence type="ECO:0000313" key="2">
    <source>
        <dbReference type="EMBL" id="CDW82532.1"/>
    </source>
</evidence>
<reference evidence="2 3" key="1">
    <citation type="submission" date="2014-06" db="EMBL/GenBank/DDBJ databases">
        <authorList>
            <person name="Swart Estienne"/>
        </authorList>
    </citation>
    <scope>NUCLEOTIDE SEQUENCE [LARGE SCALE GENOMIC DNA]</scope>
    <source>
        <strain evidence="2 3">130c</strain>
    </source>
</reference>
<dbReference type="SUPFAM" id="SSF50978">
    <property type="entry name" value="WD40 repeat-like"/>
    <property type="match status" value="1"/>
</dbReference>
<accession>A0A078AMB7</accession>
<organism evidence="2 3">
    <name type="scientific">Stylonychia lemnae</name>
    <name type="common">Ciliate</name>
    <dbReference type="NCBI Taxonomy" id="5949"/>
    <lineage>
        <taxon>Eukaryota</taxon>
        <taxon>Sar</taxon>
        <taxon>Alveolata</taxon>
        <taxon>Ciliophora</taxon>
        <taxon>Intramacronucleata</taxon>
        <taxon>Spirotrichea</taxon>
        <taxon>Stichotrichia</taxon>
        <taxon>Sporadotrichida</taxon>
        <taxon>Oxytrichidae</taxon>
        <taxon>Stylonychinae</taxon>
        <taxon>Stylonychia</taxon>
    </lineage>
</organism>
<dbReference type="AlphaFoldDB" id="A0A078AMB7"/>
<dbReference type="InterPro" id="IPR036322">
    <property type="entry name" value="WD40_repeat_dom_sf"/>
</dbReference>
<keyword evidence="3" id="KW-1185">Reference proteome</keyword>
<dbReference type="InParanoid" id="A0A078AMB7"/>
<protein>
    <submittedName>
        <fullName evidence="2">Uncharacterized protein</fullName>
    </submittedName>
</protein>
<sequence>MENSKLSLFKNTLESRLNNFLSLEAGNSQPLILLTQLVGDLKTLFKSEQTTLDLLDEVEMFKLPQQQQNQHLQQHQFNIQQFDPMLDISSISKATDFQMQPRPQMRNRDLETLEDSIVNRVKLLLDTQTLDIKFDIHNHQIRTDMVHNNIKTIKDDIIKQIQMQEIIKEQTELMNQSMFLNQSQIIDHEPVINNVAPDKDYSKNFEALQNQLNNLSFENSKVLQYQNQSQGLILESIKSVDQQIRDLEEKVKSQLYQQTQMGQQISQSMGNNKIDYTSQPQSQNVQQIQSMINDQFSSLGQWNEIQEKLLIKHSRNEIEQITSQIAKDIEFLSQNIRQQITVTLDKLKEIRQSQVYQDQIQKDVYEQLKMTQVQYSQQIISEIGDVQNKSVQISNKLDVQANMISDNGQLFLNLESQNQKDFSQLKGIVGDFLKQNEVQNSSNYGKLSDSIVPLRALENKIVLLLDIAMQTHEQVNKNANIPKANEYYQNQFEQITSKGLSRSQSNIDEEQKRENPQSLVKEVSGGDSIQSSNDFFGNLECDMLMVHQDKGEAYRNIARFPISNTLVLSGQDLNFVLINGETLTFKQYFSIPSQCICNVVIQNLLYCGFNKEIQVYNESPSLGLTLVSQIRTSTIVRKLISYKNKYVIAGSNNGIIDFIDQKTNKHLSQTQISQKKKIIDMCVLTYSTKNELAIATQGGLFINSVNFTRDDIPIILESKDHIYFPDQVILCALEIQPEILLVCIDQNQFIQVLDIMKKAVIKLISNPNHDFFYNSLLLIEDYNLIKNHYAILKDKKGLCIIDTMSFQAKKMMDSKFDEYSWKYSMLVYKADQQSSQNVILNIGYDNNNNTRQLTQIIF</sequence>
<proteinExistence type="predicted"/>
<gene>
    <name evidence="2" type="primary">Contig8030.g8560</name>
    <name evidence="2" type="ORF">STYLEM_11565</name>
</gene>
<feature type="compositionally biased region" description="Polar residues" evidence="1">
    <location>
        <begin position="497"/>
        <end position="506"/>
    </location>
</feature>
<evidence type="ECO:0000313" key="3">
    <source>
        <dbReference type="Proteomes" id="UP000039865"/>
    </source>
</evidence>
<feature type="region of interest" description="Disordered" evidence="1">
    <location>
        <begin position="497"/>
        <end position="525"/>
    </location>
</feature>
<evidence type="ECO:0000256" key="1">
    <source>
        <dbReference type="SAM" id="MobiDB-lite"/>
    </source>
</evidence>
<name>A0A078AMB7_STYLE</name>